<protein>
    <submittedName>
        <fullName evidence="1">Uncharacterized protein</fullName>
    </submittedName>
</protein>
<dbReference type="RefSeq" id="XP_028473697.1">
    <property type="nucleotide sequence ID" value="XM_028618019.1"/>
</dbReference>
<dbReference type="Proteomes" id="UP000279236">
    <property type="component" value="Unassembled WGS sequence"/>
</dbReference>
<reference evidence="1 2" key="1">
    <citation type="submission" date="2018-11" db="EMBL/GenBank/DDBJ databases">
        <title>Genome sequence of Apiotrichum porosum DSM 27194.</title>
        <authorList>
            <person name="Aliyu H."/>
            <person name="Gorte O."/>
            <person name="Ochsenreither K."/>
        </authorList>
    </citation>
    <scope>NUCLEOTIDE SEQUENCE [LARGE SCALE GENOMIC DNA]</scope>
    <source>
        <strain evidence="1 2">DSM 27194</strain>
    </source>
</reference>
<dbReference type="EMBL" id="RSCE01000012">
    <property type="protein sequence ID" value="RSH78550.1"/>
    <property type="molecule type" value="Genomic_DNA"/>
</dbReference>
<evidence type="ECO:0000313" key="2">
    <source>
        <dbReference type="Proteomes" id="UP000279236"/>
    </source>
</evidence>
<sequence>MSYNYGNSDDDDCEGDCFGTNEGARVNVYSQPLITLHMLQWTGNSPLPSLCKGDSGHRNTGLSCQGFNSLFYDAVYCKYCGRVMGKKSG</sequence>
<comment type="caution">
    <text evidence="1">The sequence shown here is derived from an EMBL/GenBank/DDBJ whole genome shotgun (WGS) entry which is preliminary data.</text>
</comment>
<keyword evidence="2" id="KW-1185">Reference proteome</keyword>
<proteinExistence type="predicted"/>
<organism evidence="1 2">
    <name type="scientific">Apiotrichum porosum</name>
    <dbReference type="NCBI Taxonomy" id="105984"/>
    <lineage>
        <taxon>Eukaryota</taxon>
        <taxon>Fungi</taxon>
        <taxon>Dikarya</taxon>
        <taxon>Basidiomycota</taxon>
        <taxon>Agaricomycotina</taxon>
        <taxon>Tremellomycetes</taxon>
        <taxon>Trichosporonales</taxon>
        <taxon>Trichosporonaceae</taxon>
        <taxon>Apiotrichum</taxon>
    </lineage>
</organism>
<dbReference type="GeneID" id="39586819"/>
<name>A0A427XI47_9TREE</name>
<accession>A0A427XI47</accession>
<evidence type="ECO:0000313" key="1">
    <source>
        <dbReference type="EMBL" id="RSH78550.1"/>
    </source>
</evidence>
<dbReference type="AlphaFoldDB" id="A0A427XI47"/>
<gene>
    <name evidence="1" type="ORF">EHS24_002276</name>
</gene>